<accession>A0ABT3G1G1</accession>
<feature type="region of interest" description="Disordered" evidence="1">
    <location>
        <begin position="104"/>
        <end position="136"/>
    </location>
</feature>
<protein>
    <submittedName>
        <fullName evidence="4">FHA domain-containing protein</fullName>
    </submittedName>
</protein>
<reference evidence="4" key="1">
    <citation type="submission" date="2022-10" db="EMBL/GenBank/DDBJ databases">
        <title>Luteolibacter sp. GHJ8, whole genome shotgun sequencing project.</title>
        <authorList>
            <person name="Zhao G."/>
            <person name="Shen L."/>
        </authorList>
    </citation>
    <scope>NUCLEOTIDE SEQUENCE</scope>
    <source>
        <strain evidence="4">GHJ8</strain>
    </source>
</reference>
<feature type="compositionally biased region" description="Pro residues" evidence="1">
    <location>
        <begin position="214"/>
        <end position="224"/>
    </location>
</feature>
<keyword evidence="2" id="KW-0812">Transmembrane</keyword>
<name>A0ABT3G1G1_9BACT</name>
<keyword evidence="5" id="KW-1185">Reference proteome</keyword>
<dbReference type="Gene3D" id="2.60.200.20">
    <property type="match status" value="1"/>
</dbReference>
<feature type="domain" description="FHA" evidence="3">
    <location>
        <begin position="25"/>
        <end position="74"/>
    </location>
</feature>
<comment type="caution">
    <text evidence="4">The sequence shown here is derived from an EMBL/GenBank/DDBJ whole genome shotgun (WGS) entry which is preliminary data.</text>
</comment>
<dbReference type="Proteomes" id="UP001165653">
    <property type="component" value="Unassembled WGS sequence"/>
</dbReference>
<dbReference type="Pfam" id="PF00498">
    <property type="entry name" value="FHA"/>
    <property type="match status" value="1"/>
</dbReference>
<dbReference type="InterPro" id="IPR008984">
    <property type="entry name" value="SMAD_FHA_dom_sf"/>
</dbReference>
<keyword evidence="2" id="KW-0472">Membrane</keyword>
<feature type="region of interest" description="Disordered" evidence="1">
    <location>
        <begin position="194"/>
        <end position="224"/>
    </location>
</feature>
<organism evidence="4 5">
    <name type="scientific">Luteolibacter rhizosphaerae</name>
    <dbReference type="NCBI Taxonomy" id="2989719"/>
    <lineage>
        <taxon>Bacteria</taxon>
        <taxon>Pseudomonadati</taxon>
        <taxon>Verrucomicrobiota</taxon>
        <taxon>Verrucomicrobiia</taxon>
        <taxon>Verrucomicrobiales</taxon>
        <taxon>Verrucomicrobiaceae</taxon>
        <taxon>Luteolibacter</taxon>
    </lineage>
</organism>
<proteinExistence type="predicted"/>
<dbReference type="PROSITE" id="PS50006">
    <property type="entry name" value="FHA_DOMAIN"/>
    <property type="match status" value="1"/>
</dbReference>
<evidence type="ECO:0000259" key="3">
    <source>
        <dbReference type="PROSITE" id="PS50006"/>
    </source>
</evidence>
<gene>
    <name evidence="4" type="ORF">OJ996_08765</name>
</gene>
<evidence type="ECO:0000313" key="5">
    <source>
        <dbReference type="Proteomes" id="UP001165653"/>
    </source>
</evidence>
<feature type="compositionally biased region" description="Basic and acidic residues" evidence="1">
    <location>
        <begin position="104"/>
        <end position="121"/>
    </location>
</feature>
<evidence type="ECO:0000256" key="2">
    <source>
        <dbReference type="SAM" id="Phobius"/>
    </source>
</evidence>
<dbReference type="SUPFAM" id="SSF49879">
    <property type="entry name" value="SMAD/FHA domain"/>
    <property type="match status" value="1"/>
</dbReference>
<evidence type="ECO:0000256" key="1">
    <source>
        <dbReference type="SAM" id="MobiDB-lite"/>
    </source>
</evidence>
<dbReference type="PANTHER" id="PTHR23308">
    <property type="entry name" value="NUCLEAR INHIBITOR OF PROTEIN PHOSPHATASE-1"/>
    <property type="match status" value="1"/>
</dbReference>
<dbReference type="SMART" id="SM00240">
    <property type="entry name" value="FHA"/>
    <property type="match status" value="1"/>
</dbReference>
<dbReference type="InterPro" id="IPR000253">
    <property type="entry name" value="FHA_dom"/>
</dbReference>
<dbReference type="RefSeq" id="WP_264513168.1">
    <property type="nucleotide sequence ID" value="NZ_JAPDDR010000004.1"/>
</dbReference>
<evidence type="ECO:0000313" key="4">
    <source>
        <dbReference type="EMBL" id="MCW1913665.1"/>
    </source>
</evidence>
<dbReference type="EMBL" id="JAPDDR010000004">
    <property type="protein sequence ID" value="MCW1913665.1"/>
    <property type="molecule type" value="Genomic_DNA"/>
</dbReference>
<feature type="transmembrane region" description="Helical" evidence="2">
    <location>
        <begin position="153"/>
        <end position="173"/>
    </location>
</feature>
<sequence length="224" mass="24038">MPRVTITIADRNPQPYRFQLDRMKVNMGRGSDNDIVIDDGSASVTHAVMERIDGGYQLRDLGSTNGIKLDGERRDIIPLRHGLTVKIGDVAFDFTLTEEEREALAREKPAQESPIVREDSVKSLPKPAGGPARPAPAPAARQVIYETQPSASASFFMTLFFLVLAAGAFWLGLSFRYSARHQGGSLMHDLQKSAAGLPVTPPGAKPAEAAPAADPAPAPAEPAK</sequence>
<dbReference type="InterPro" id="IPR050923">
    <property type="entry name" value="Cell_Proc_Reg/RNA_Proc"/>
</dbReference>
<keyword evidence="2" id="KW-1133">Transmembrane helix</keyword>